<dbReference type="GO" id="GO:0009030">
    <property type="term" value="F:thiamine-phosphate kinase activity"/>
    <property type="evidence" value="ECO:0007669"/>
    <property type="project" value="UniProtKB-EC"/>
</dbReference>
<dbReference type="InterPro" id="IPR010918">
    <property type="entry name" value="PurM-like_C_dom"/>
</dbReference>
<dbReference type="SUPFAM" id="SSF56042">
    <property type="entry name" value="PurM C-terminal domain-like"/>
    <property type="match status" value="1"/>
</dbReference>
<dbReference type="CDD" id="cd02194">
    <property type="entry name" value="ThiL"/>
    <property type="match status" value="1"/>
</dbReference>
<dbReference type="InterPro" id="IPR036676">
    <property type="entry name" value="PurM-like_C_sf"/>
</dbReference>
<dbReference type="EMBL" id="UOFP01000075">
    <property type="protein sequence ID" value="VAW84962.1"/>
    <property type="molecule type" value="Genomic_DNA"/>
</dbReference>
<proteinExistence type="predicted"/>
<keyword evidence="2" id="KW-0808">Transferase</keyword>
<gene>
    <name evidence="2" type="ORF">MNBD_GAMMA18-2408</name>
</gene>
<name>A0A3B0ZBR4_9ZZZZ</name>
<dbReference type="Gene3D" id="3.90.650.10">
    <property type="entry name" value="PurM-like C-terminal domain"/>
    <property type="match status" value="1"/>
</dbReference>
<dbReference type="PANTHER" id="PTHR30270:SF0">
    <property type="entry name" value="THIAMINE-MONOPHOSPHATE KINASE"/>
    <property type="match status" value="1"/>
</dbReference>
<dbReference type="EC" id="2.7.4.16" evidence="2"/>
<reference evidence="2" key="1">
    <citation type="submission" date="2018-06" db="EMBL/GenBank/DDBJ databases">
        <authorList>
            <person name="Zhirakovskaya E."/>
        </authorList>
    </citation>
    <scope>NUCLEOTIDE SEQUENCE</scope>
</reference>
<dbReference type="Pfam" id="PF02769">
    <property type="entry name" value="AIRS_C"/>
    <property type="match status" value="1"/>
</dbReference>
<dbReference type="GO" id="GO:0009228">
    <property type="term" value="P:thiamine biosynthetic process"/>
    <property type="evidence" value="ECO:0007669"/>
    <property type="project" value="InterPro"/>
</dbReference>
<sequence length="211" mass="21943">MSGLALQHGIQLVGGDTTRGPLVLTLQAHGLVPVEQCLKRSGAQVGDHIYVTGSLGDAALGLAVALDGARYPDSAYLLERLNRPTPRVALGIALRSVAHSAIDLSDGLLADLGHICQQSNVGALLELNQLPLSTAFRAAAAHIDTALNGGDDYELCFTASADSDSTLQALARQHGCAISCIGKVVEGEGVVCHLDGKPYPVEKAGYQHFRG</sequence>
<protein>
    <submittedName>
        <fullName evidence="2">Thiamine-monophosphate kinase</fullName>
        <ecNumber evidence="2">2.7.4.16</ecNumber>
    </submittedName>
</protein>
<dbReference type="PANTHER" id="PTHR30270">
    <property type="entry name" value="THIAMINE-MONOPHOSPHATE KINASE"/>
    <property type="match status" value="1"/>
</dbReference>
<accession>A0A3B0ZBR4</accession>
<evidence type="ECO:0000313" key="2">
    <source>
        <dbReference type="EMBL" id="VAW84962.1"/>
    </source>
</evidence>
<dbReference type="NCBIfam" id="TIGR01379">
    <property type="entry name" value="thiL"/>
    <property type="match status" value="1"/>
</dbReference>
<keyword evidence="2" id="KW-0418">Kinase</keyword>
<organism evidence="2">
    <name type="scientific">hydrothermal vent metagenome</name>
    <dbReference type="NCBI Taxonomy" id="652676"/>
    <lineage>
        <taxon>unclassified sequences</taxon>
        <taxon>metagenomes</taxon>
        <taxon>ecological metagenomes</taxon>
    </lineage>
</organism>
<feature type="domain" description="PurM-like C-terminal" evidence="1">
    <location>
        <begin position="44"/>
        <end position="192"/>
    </location>
</feature>
<dbReference type="InterPro" id="IPR006283">
    <property type="entry name" value="ThiL-like"/>
</dbReference>
<dbReference type="AlphaFoldDB" id="A0A3B0ZBR4"/>
<evidence type="ECO:0000259" key="1">
    <source>
        <dbReference type="Pfam" id="PF02769"/>
    </source>
</evidence>